<dbReference type="AlphaFoldDB" id="A0A2C9U905"/>
<name>A0A2C9U905_MANES</name>
<protein>
    <submittedName>
        <fullName evidence="1">Uncharacterized protein</fullName>
    </submittedName>
</protein>
<dbReference type="EMBL" id="CM004402">
    <property type="protein sequence ID" value="OAY26119.1"/>
    <property type="molecule type" value="Genomic_DNA"/>
</dbReference>
<sequence>MKIHRSIKAEGNLEKIVHQKDLIKLGTIFSFFFSKSKTKITIPSCICCGSSKKQECNGQNQRYII</sequence>
<reference evidence="1" key="1">
    <citation type="submission" date="2016-02" db="EMBL/GenBank/DDBJ databases">
        <title>WGS assembly of Manihot esculenta.</title>
        <authorList>
            <person name="Bredeson J.V."/>
            <person name="Prochnik S.E."/>
            <person name="Lyons J.B."/>
            <person name="Schmutz J."/>
            <person name="Grimwood J."/>
            <person name="Vrebalov J."/>
            <person name="Bart R.S."/>
            <person name="Amuge T."/>
            <person name="Ferguson M.E."/>
            <person name="Green R."/>
            <person name="Putnam N."/>
            <person name="Stites J."/>
            <person name="Rounsley S."/>
            <person name="Rokhsar D.S."/>
        </authorList>
    </citation>
    <scope>NUCLEOTIDE SEQUENCE [LARGE SCALE GENOMIC DNA]</scope>
    <source>
        <tissue evidence="1">Leaf</tissue>
    </source>
</reference>
<organism evidence="1">
    <name type="scientific">Manihot esculenta</name>
    <name type="common">Cassava</name>
    <name type="synonym">Jatropha manihot</name>
    <dbReference type="NCBI Taxonomy" id="3983"/>
    <lineage>
        <taxon>Eukaryota</taxon>
        <taxon>Viridiplantae</taxon>
        <taxon>Streptophyta</taxon>
        <taxon>Embryophyta</taxon>
        <taxon>Tracheophyta</taxon>
        <taxon>Spermatophyta</taxon>
        <taxon>Magnoliopsida</taxon>
        <taxon>eudicotyledons</taxon>
        <taxon>Gunneridae</taxon>
        <taxon>Pentapetalae</taxon>
        <taxon>rosids</taxon>
        <taxon>fabids</taxon>
        <taxon>Malpighiales</taxon>
        <taxon>Euphorbiaceae</taxon>
        <taxon>Crotonoideae</taxon>
        <taxon>Manihoteae</taxon>
        <taxon>Manihot</taxon>
    </lineage>
</organism>
<proteinExistence type="predicted"/>
<evidence type="ECO:0000313" key="1">
    <source>
        <dbReference type="EMBL" id="OAY26119.1"/>
    </source>
</evidence>
<accession>A0A2C9U905</accession>
<gene>
    <name evidence="1" type="ORF">MANES_16G022900</name>
</gene>